<evidence type="ECO:0000313" key="2">
    <source>
        <dbReference type="EMBL" id="MDQ0170961.1"/>
    </source>
</evidence>
<dbReference type="Pfam" id="PF06889">
    <property type="entry name" value="DUF1266"/>
    <property type="match status" value="1"/>
</dbReference>
<gene>
    <name evidence="2" type="ORF">J2T19_002409</name>
</gene>
<accession>A0ABT9WCI5</accession>
<dbReference type="EMBL" id="JAUSTI010000005">
    <property type="protein sequence ID" value="MDQ0170961.1"/>
    <property type="molecule type" value="Genomic_DNA"/>
</dbReference>
<organism evidence="2 3">
    <name type="scientific">Paenibacillus tundrae</name>
    <dbReference type="NCBI Taxonomy" id="528187"/>
    <lineage>
        <taxon>Bacteria</taxon>
        <taxon>Bacillati</taxon>
        <taxon>Bacillota</taxon>
        <taxon>Bacilli</taxon>
        <taxon>Bacillales</taxon>
        <taxon>Paenibacillaceae</taxon>
        <taxon>Paenibacillus</taxon>
    </lineage>
</organism>
<evidence type="ECO:0000259" key="1">
    <source>
        <dbReference type="Pfam" id="PF06889"/>
    </source>
</evidence>
<evidence type="ECO:0000313" key="3">
    <source>
        <dbReference type="Proteomes" id="UP001233836"/>
    </source>
</evidence>
<feature type="domain" description="DUF1266" evidence="1">
    <location>
        <begin position="47"/>
        <end position="213"/>
    </location>
</feature>
<proteinExistence type="predicted"/>
<sequence>MMHSLLDTRQQWTLAAGAILLEANGLDFAAGYDIDILEGKREGITEMLNRGWSIRDEESFQRQMESFREDRGHQAGFDQDRALLSVMTYQEQENYICSIKDEKRRAQFRVIQVYDSRLNTAGIYAWDWGRAIAITRMAMQIGYVDEETAWAFMYEMAQRIQTAYSSWTEFGLAYIIGRQYWHENFEEHEALEHFSLIEPLLKRTDSPWNLLRWEEESIALPVDLEREG</sequence>
<dbReference type="InterPro" id="IPR009677">
    <property type="entry name" value="DUF1266"/>
</dbReference>
<comment type="caution">
    <text evidence="2">The sequence shown here is derived from an EMBL/GenBank/DDBJ whole genome shotgun (WGS) entry which is preliminary data.</text>
</comment>
<dbReference type="RefSeq" id="WP_307215898.1">
    <property type="nucleotide sequence ID" value="NZ_JAUSTI010000005.1"/>
</dbReference>
<protein>
    <recommendedName>
        <fullName evidence="1">DUF1266 domain-containing protein</fullName>
    </recommendedName>
</protein>
<name>A0ABT9WCI5_9BACL</name>
<reference evidence="2 3" key="1">
    <citation type="submission" date="2023-07" db="EMBL/GenBank/DDBJ databases">
        <title>Sorghum-associated microbial communities from plants grown in Nebraska, USA.</title>
        <authorList>
            <person name="Schachtman D."/>
        </authorList>
    </citation>
    <scope>NUCLEOTIDE SEQUENCE [LARGE SCALE GENOMIC DNA]</scope>
    <source>
        <strain evidence="2 3">DS1314</strain>
    </source>
</reference>
<keyword evidence="3" id="KW-1185">Reference proteome</keyword>
<dbReference type="Proteomes" id="UP001233836">
    <property type="component" value="Unassembled WGS sequence"/>
</dbReference>